<protein>
    <submittedName>
        <fullName evidence="2">Bacillithiol system protein YtxJ</fullName>
    </submittedName>
    <submittedName>
        <fullName evidence="1">General stress response protein</fullName>
    </submittedName>
</protein>
<evidence type="ECO:0000313" key="1">
    <source>
        <dbReference type="EMBL" id="KOY52583.1"/>
    </source>
</evidence>
<dbReference type="InterPro" id="IPR036249">
    <property type="entry name" value="Thioredoxin-like_sf"/>
</dbReference>
<dbReference type="STRING" id="1300348.I602_2143"/>
<reference evidence="1 3" key="1">
    <citation type="submission" date="2015-07" db="EMBL/GenBank/DDBJ databases">
        <title>Genome of Polaribacter dokdonenesis DSW-5, isolated from seawater off Dokdo in Korea.</title>
        <authorList>
            <person name="Yoon K."/>
            <person name="Song J.Y."/>
            <person name="Kim J.F."/>
        </authorList>
    </citation>
    <scope>NUCLEOTIDE SEQUENCE [LARGE SCALE GENOMIC DNA]</scope>
    <source>
        <strain evidence="1 3">DSW-5</strain>
    </source>
</reference>
<dbReference type="InterPro" id="IPR022551">
    <property type="entry name" value="BrxC"/>
</dbReference>
<dbReference type="Pfam" id="PF11009">
    <property type="entry name" value="BrxC"/>
    <property type="match status" value="1"/>
</dbReference>
<organism evidence="1 3">
    <name type="scientific">Polaribacter dokdonensis DSW-5</name>
    <dbReference type="NCBI Taxonomy" id="1300348"/>
    <lineage>
        <taxon>Bacteria</taxon>
        <taxon>Pseudomonadati</taxon>
        <taxon>Bacteroidota</taxon>
        <taxon>Flavobacteriia</taxon>
        <taxon>Flavobacteriales</taxon>
        <taxon>Flavobacteriaceae</taxon>
    </lineage>
</organism>
<dbReference type="NCBIfam" id="TIGR04019">
    <property type="entry name" value="B_thiol_YtxJ"/>
    <property type="match status" value="1"/>
</dbReference>
<sequence length="133" mass="15588">MGIFNNMFGKNDKDNAKSEKKTYLNWIPLTDISQLDEIKQISKTESVLIFKHSTRCGISSMVIKQFEKLFQEEHQNLKVYYLDLLRYRDISDEVGYTFQVMHQSPQLIVVKNEVSVFNASHYEITLADLTKFV</sequence>
<name>A0A0M9CHG6_9FLAO</name>
<comment type="caution">
    <text evidence="1">The sequence shown here is derived from an EMBL/GenBank/DDBJ whole genome shotgun (WGS) entry which is preliminary data.</text>
</comment>
<dbReference type="EMBL" id="LGBR01000001">
    <property type="protein sequence ID" value="KOY52583.1"/>
    <property type="molecule type" value="Genomic_DNA"/>
</dbReference>
<gene>
    <name evidence="1" type="ORF">I602_2143</name>
    <name evidence="2" type="ORF">SAMN05444353_1917</name>
</gene>
<evidence type="ECO:0000313" key="3">
    <source>
        <dbReference type="Proteomes" id="UP000037716"/>
    </source>
</evidence>
<dbReference type="AlphaFoldDB" id="A0A0M9CHG6"/>
<dbReference type="SUPFAM" id="SSF52833">
    <property type="entry name" value="Thioredoxin-like"/>
    <property type="match status" value="1"/>
</dbReference>
<dbReference type="EMBL" id="FNUE01000002">
    <property type="protein sequence ID" value="SEE48404.1"/>
    <property type="molecule type" value="Genomic_DNA"/>
</dbReference>
<dbReference type="Proteomes" id="UP000183071">
    <property type="component" value="Unassembled WGS sequence"/>
</dbReference>
<dbReference type="OrthoDB" id="677051at2"/>
<dbReference type="PATRIC" id="fig|1300348.6.peg.2144"/>
<dbReference type="Gene3D" id="3.40.30.10">
    <property type="entry name" value="Glutaredoxin"/>
    <property type="match status" value="1"/>
</dbReference>
<keyword evidence="4" id="KW-1185">Reference proteome</keyword>
<dbReference type="RefSeq" id="WP_053974677.1">
    <property type="nucleotide sequence ID" value="NZ_FNUE01000002.1"/>
</dbReference>
<evidence type="ECO:0000313" key="2">
    <source>
        <dbReference type="EMBL" id="SEE48404.1"/>
    </source>
</evidence>
<dbReference type="Proteomes" id="UP000037716">
    <property type="component" value="Unassembled WGS sequence"/>
</dbReference>
<accession>A0A0M9CHG6</accession>
<evidence type="ECO:0000313" key="4">
    <source>
        <dbReference type="Proteomes" id="UP000183071"/>
    </source>
</evidence>
<proteinExistence type="predicted"/>
<reference evidence="2 4" key="2">
    <citation type="submission" date="2016-10" db="EMBL/GenBank/DDBJ databases">
        <authorList>
            <person name="Varghese N."/>
            <person name="Submissions S."/>
        </authorList>
    </citation>
    <scope>NUCLEOTIDE SEQUENCE [LARGE SCALE GENOMIC DNA]</scope>
    <source>
        <strain evidence="2 4">DSW-5</strain>
    </source>
</reference>